<keyword evidence="3" id="KW-1185">Reference proteome</keyword>
<organism evidence="2">
    <name type="scientific">Salvia splendens</name>
    <name type="common">Scarlet sage</name>
    <dbReference type="NCBI Taxonomy" id="180675"/>
    <lineage>
        <taxon>Eukaryota</taxon>
        <taxon>Viridiplantae</taxon>
        <taxon>Streptophyta</taxon>
        <taxon>Embryophyta</taxon>
        <taxon>Tracheophyta</taxon>
        <taxon>Spermatophyta</taxon>
        <taxon>Magnoliopsida</taxon>
        <taxon>eudicotyledons</taxon>
        <taxon>Gunneridae</taxon>
        <taxon>Pentapetalae</taxon>
        <taxon>asterids</taxon>
        <taxon>lamiids</taxon>
        <taxon>Lamiales</taxon>
        <taxon>Lamiaceae</taxon>
        <taxon>Nepetoideae</taxon>
        <taxon>Mentheae</taxon>
        <taxon>Salviinae</taxon>
        <taxon>Salvia</taxon>
        <taxon>Salvia subgen. Calosphace</taxon>
        <taxon>core Calosphace</taxon>
    </lineage>
</organism>
<reference evidence="2" key="1">
    <citation type="submission" date="2018-01" db="EMBL/GenBank/DDBJ databases">
        <authorList>
            <person name="Mao J.F."/>
        </authorList>
    </citation>
    <scope>NUCLEOTIDE SEQUENCE</scope>
    <source>
        <strain evidence="2">Huo1</strain>
        <tissue evidence="2">Leaf</tissue>
    </source>
</reference>
<dbReference type="Proteomes" id="UP000298416">
    <property type="component" value="Unassembled WGS sequence"/>
</dbReference>
<accession>A0A8X8Z4D3</accession>
<gene>
    <name evidence="2" type="ORF">SASPL_148734</name>
</gene>
<evidence type="ECO:0000256" key="1">
    <source>
        <dbReference type="SAM" id="MobiDB-lite"/>
    </source>
</evidence>
<protein>
    <submittedName>
        <fullName evidence="2">Uncharacterized protein</fullName>
    </submittedName>
</protein>
<evidence type="ECO:0000313" key="2">
    <source>
        <dbReference type="EMBL" id="KAG6390988.1"/>
    </source>
</evidence>
<reference evidence="2" key="2">
    <citation type="submission" date="2020-08" db="EMBL/GenBank/DDBJ databases">
        <title>Plant Genome Project.</title>
        <authorList>
            <person name="Zhang R.-G."/>
        </authorList>
    </citation>
    <scope>NUCLEOTIDE SEQUENCE</scope>
    <source>
        <strain evidence="2">Huo1</strain>
        <tissue evidence="2">Leaf</tissue>
    </source>
</reference>
<dbReference type="AlphaFoldDB" id="A0A8X8Z4D3"/>
<name>A0A8X8Z4D3_SALSN</name>
<evidence type="ECO:0000313" key="3">
    <source>
        <dbReference type="Proteomes" id="UP000298416"/>
    </source>
</evidence>
<feature type="compositionally biased region" description="Low complexity" evidence="1">
    <location>
        <begin position="8"/>
        <end position="21"/>
    </location>
</feature>
<dbReference type="EMBL" id="PNBA02000019">
    <property type="protein sequence ID" value="KAG6390988.1"/>
    <property type="molecule type" value="Genomic_DNA"/>
</dbReference>
<proteinExistence type="predicted"/>
<sequence length="466" mass="52196">MVKLKADNGGNSSAASTGSNTRAQCFPTCQSKVDSPIVSIDDLNDSGTCITAPNLVQSTASTAPEILQQRGIYYADLEVKDEVCMAEIENEMLMNWKEDELSSEDSYENVEVTKKVGLEQTDTGMVMNLKEKESLFEGNFELMNSTSFAAQETETKFNSLKFKEELHSITTPEIALQLSNNSSSTLGGTSNPDMDDVDVDDAVWNKSIGLQGKILDIGRNLVGYPRADSLAVAEVKGTDLLSRVPAPHLEFGGWKKYLNFRDELLKDTQGSLRDMNALNTIAIHTAPKVLHKWIEEPRHRTTRLLQVAREHIYKTEWCLLYSLRTFGNDIESLRIAFGTIFSEVVGWEFICQNGDIYSRSHVEDHLQLNVDECFSYHRPIYRDDLLTIYRLHIDDVEDSLIKPADDGFIKGLIKQADDGFIKGLIKQADDGLIRGWNVDKLKKESFAHSIPSSSGHGRTIDIRTVE</sequence>
<feature type="region of interest" description="Disordered" evidence="1">
    <location>
        <begin position="1"/>
        <end position="21"/>
    </location>
</feature>
<comment type="caution">
    <text evidence="2">The sequence shown here is derived from an EMBL/GenBank/DDBJ whole genome shotgun (WGS) entry which is preliminary data.</text>
</comment>